<accession>A0ACC3STQ1</accession>
<organism evidence="1 2">
    <name type="scientific">Lipomyces kononenkoae</name>
    <name type="common">Yeast</name>
    <dbReference type="NCBI Taxonomy" id="34357"/>
    <lineage>
        <taxon>Eukaryota</taxon>
        <taxon>Fungi</taxon>
        <taxon>Dikarya</taxon>
        <taxon>Ascomycota</taxon>
        <taxon>Saccharomycotina</taxon>
        <taxon>Lipomycetes</taxon>
        <taxon>Lipomycetales</taxon>
        <taxon>Lipomycetaceae</taxon>
        <taxon>Lipomyces</taxon>
    </lineage>
</organism>
<comment type="caution">
    <text evidence="1">The sequence shown here is derived from an EMBL/GenBank/DDBJ whole genome shotgun (WGS) entry which is preliminary data.</text>
</comment>
<gene>
    <name evidence="1" type="ORF">V1525DRAFT_428133</name>
</gene>
<protein>
    <submittedName>
        <fullName evidence="1">Uncharacterized protein</fullName>
    </submittedName>
</protein>
<dbReference type="Proteomes" id="UP001433508">
    <property type="component" value="Unassembled WGS sequence"/>
</dbReference>
<proteinExistence type="predicted"/>
<name>A0ACC3STQ1_LIPKO</name>
<dbReference type="EMBL" id="MU971437">
    <property type="protein sequence ID" value="KAK9234992.1"/>
    <property type="molecule type" value="Genomic_DNA"/>
</dbReference>
<evidence type="ECO:0000313" key="2">
    <source>
        <dbReference type="Proteomes" id="UP001433508"/>
    </source>
</evidence>
<sequence>MTEGRLARPPNARDSIMRYRWFVDFNNDAFLTEVLDEFEFNLFSTSTKAVKIEDTPIRPAEPTATEPVAPLVVNNKRPDSYYYRDDKYVSFHTNSKKICIYIICRDEVRLQRVSSCAVSGEDIISQSTTSWPGMQMPWRVIHLPLPTTATKSKKPSKKRRLILKKRAERRQSEPVKTRPFKNNDIRNWRFYNTQQTPKPKLARRLGNEKEKPMKPYKIAL</sequence>
<reference evidence="2" key="1">
    <citation type="journal article" date="2024" name="Front. Bioeng. Biotechnol.">
        <title>Genome-scale model development and genomic sequencing of the oleaginous clade Lipomyces.</title>
        <authorList>
            <person name="Czajka J.J."/>
            <person name="Han Y."/>
            <person name="Kim J."/>
            <person name="Mondo S.J."/>
            <person name="Hofstad B.A."/>
            <person name="Robles A."/>
            <person name="Haridas S."/>
            <person name="Riley R."/>
            <person name="LaButti K."/>
            <person name="Pangilinan J."/>
            <person name="Andreopoulos W."/>
            <person name="Lipzen A."/>
            <person name="Yan J."/>
            <person name="Wang M."/>
            <person name="Ng V."/>
            <person name="Grigoriev I.V."/>
            <person name="Spatafora J.W."/>
            <person name="Magnuson J.K."/>
            <person name="Baker S.E."/>
            <person name="Pomraning K.R."/>
        </authorList>
    </citation>
    <scope>NUCLEOTIDE SEQUENCE [LARGE SCALE GENOMIC DNA]</scope>
    <source>
        <strain evidence="2">CBS 7786</strain>
    </source>
</reference>
<keyword evidence="2" id="KW-1185">Reference proteome</keyword>
<evidence type="ECO:0000313" key="1">
    <source>
        <dbReference type="EMBL" id="KAK9234992.1"/>
    </source>
</evidence>